<keyword evidence="1" id="KW-0472">Membrane</keyword>
<evidence type="ECO:0000313" key="4">
    <source>
        <dbReference type="EMBL" id="GIG51344.1"/>
    </source>
</evidence>
<feature type="domain" description="YqeB PH" evidence="3">
    <location>
        <begin position="5"/>
        <end position="154"/>
    </location>
</feature>
<dbReference type="AlphaFoldDB" id="A0A919PWB6"/>
<dbReference type="InterPro" id="IPR057798">
    <property type="entry name" value="PH_YqeB"/>
</dbReference>
<feature type="domain" description="Cysteinyl-tRNA ligase anticodon binding" evidence="2">
    <location>
        <begin position="172"/>
        <end position="221"/>
    </location>
</feature>
<comment type="caution">
    <text evidence="4">The sequence shown here is derived from an EMBL/GenBank/DDBJ whole genome shotgun (WGS) entry which is preliminary data.</text>
</comment>
<evidence type="ECO:0000259" key="2">
    <source>
        <dbReference type="Pfam" id="PF23493"/>
    </source>
</evidence>
<dbReference type="RefSeq" id="WP_203852958.1">
    <property type="nucleotide sequence ID" value="NZ_BAAAVW010000032.1"/>
</dbReference>
<dbReference type="InterPro" id="IPR056411">
    <property type="entry name" value="CysS_C"/>
</dbReference>
<dbReference type="Proteomes" id="UP000660611">
    <property type="component" value="Unassembled WGS sequence"/>
</dbReference>
<dbReference type="Pfam" id="PF23494">
    <property type="entry name" value="bPH_10"/>
    <property type="match status" value="1"/>
</dbReference>
<keyword evidence="1" id="KW-0812">Transmembrane</keyword>
<organism evidence="4 5">
    <name type="scientific">Dactylosporangium siamense</name>
    <dbReference type="NCBI Taxonomy" id="685454"/>
    <lineage>
        <taxon>Bacteria</taxon>
        <taxon>Bacillati</taxon>
        <taxon>Actinomycetota</taxon>
        <taxon>Actinomycetes</taxon>
        <taxon>Micromonosporales</taxon>
        <taxon>Micromonosporaceae</taxon>
        <taxon>Dactylosporangium</taxon>
    </lineage>
</organism>
<dbReference type="Pfam" id="PF23493">
    <property type="entry name" value="CysS_C"/>
    <property type="match status" value="1"/>
</dbReference>
<proteinExistence type="predicted"/>
<dbReference type="EMBL" id="BONQ01000154">
    <property type="protein sequence ID" value="GIG51344.1"/>
    <property type="molecule type" value="Genomic_DNA"/>
</dbReference>
<evidence type="ECO:0000256" key="1">
    <source>
        <dbReference type="SAM" id="Phobius"/>
    </source>
</evidence>
<keyword evidence="1" id="KW-1133">Transmembrane helix</keyword>
<feature type="transmembrane region" description="Helical" evidence="1">
    <location>
        <begin position="14"/>
        <end position="39"/>
    </location>
</feature>
<evidence type="ECO:0008006" key="6">
    <source>
        <dbReference type="Google" id="ProtNLM"/>
    </source>
</evidence>
<accession>A0A919PWB6</accession>
<feature type="transmembrane region" description="Helical" evidence="1">
    <location>
        <begin position="59"/>
        <end position="81"/>
    </location>
</feature>
<reference evidence="4" key="1">
    <citation type="submission" date="2021-01" db="EMBL/GenBank/DDBJ databases">
        <title>Whole genome shotgun sequence of Dactylosporangium siamense NBRC 106093.</title>
        <authorList>
            <person name="Komaki H."/>
            <person name="Tamura T."/>
        </authorList>
    </citation>
    <scope>NUCLEOTIDE SEQUENCE</scope>
    <source>
        <strain evidence="4">NBRC 106093</strain>
    </source>
</reference>
<sequence length="226" mass="24655">MAEHELGLSRGDRWLIWVGFPLVGLAVGWVLPVLARWLLSLPWVPFGGPLRLVDALGAGFGRVALVGAGLLLALVFAFVAIHETLRVTVADSGLRLRLGDTDRSVPRGEVSAVFVDGRHLVVLDGESKQVVRERLEGAGGPRVAAAFRAHGYPWLEHDPYAKLFRRWVPDLPDLPGAVNAVLAARAVALKNKSATDATELRDEVQKLGYTVRDDGTTQHWRPLVRS</sequence>
<keyword evidence="5" id="KW-1185">Reference proteome</keyword>
<name>A0A919PWB6_9ACTN</name>
<evidence type="ECO:0000259" key="3">
    <source>
        <dbReference type="Pfam" id="PF23494"/>
    </source>
</evidence>
<gene>
    <name evidence="4" type="primary">yqeB</name>
    <name evidence="4" type="ORF">Dsi01nite_093850</name>
</gene>
<protein>
    <recommendedName>
        <fullName evidence="6">DUF308 domain-containing protein</fullName>
    </recommendedName>
</protein>
<evidence type="ECO:0000313" key="5">
    <source>
        <dbReference type="Proteomes" id="UP000660611"/>
    </source>
</evidence>